<organism evidence="1 2">
    <name type="scientific">Luteolibacter arcticus</name>
    <dbReference type="NCBI Taxonomy" id="1581411"/>
    <lineage>
        <taxon>Bacteria</taxon>
        <taxon>Pseudomonadati</taxon>
        <taxon>Verrucomicrobiota</taxon>
        <taxon>Verrucomicrobiia</taxon>
        <taxon>Verrucomicrobiales</taxon>
        <taxon>Verrucomicrobiaceae</taxon>
        <taxon>Luteolibacter</taxon>
    </lineage>
</organism>
<evidence type="ECO:0000313" key="2">
    <source>
        <dbReference type="Proteomes" id="UP001320876"/>
    </source>
</evidence>
<keyword evidence="2" id="KW-1185">Reference proteome</keyword>
<dbReference type="EMBL" id="JAPDDT010000010">
    <property type="protein sequence ID" value="MCW1924894.1"/>
    <property type="molecule type" value="Genomic_DNA"/>
</dbReference>
<dbReference type="RefSeq" id="WP_264489003.1">
    <property type="nucleotide sequence ID" value="NZ_JAPDDT010000010.1"/>
</dbReference>
<evidence type="ECO:0000313" key="1">
    <source>
        <dbReference type="EMBL" id="MCW1924894.1"/>
    </source>
</evidence>
<comment type="caution">
    <text evidence="1">The sequence shown here is derived from an EMBL/GenBank/DDBJ whole genome shotgun (WGS) entry which is preliminary data.</text>
</comment>
<protein>
    <recommendedName>
        <fullName evidence="3">DUF4034 domain-containing protein</fullName>
    </recommendedName>
</protein>
<reference evidence="1 2" key="1">
    <citation type="submission" date="2022-10" db="EMBL/GenBank/DDBJ databases">
        <title>Luteolibacter arcticus strain CCTCC AB 2014275, whole genome shotgun sequencing project.</title>
        <authorList>
            <person name="Zhao G."/>
            <person name="Shen L."/>
        </authorList>
    </citation>
    <scope>NUCLEOTIDE SEQUENCE [LARGE SCALE GENOMIC DNA]</scope>
    <source>
        <strain evidence="1 2">CCTCC AB 2014275</strain>
    </source>
</reference>
<name>A0ABT3GN21_9BACT</name>
<sequence>MKSCLLPAAISCLVASGLPCRADEVEDQLAEASTRIEFIAYDYAAIGRSGPMWLPESRQGKAWNALKDTLQLPASFEQLERLAGHANPRIRTLALMKLYALMEPDAFRVIGKHQGDTNETFPDLAPTHDGAIGDVATSSEPVIGKVVHTEKATISRVTGQMLRMIGYTSQRDGDFETWSKPRLGNPDWIAWYDFLYRIAIESSSPVPPQAAPRIAALKEKLKSRPAAVRAWLWFGIADDRLMVPAFDTPLATEAEMIEAARQLGPQALLAFLKDGTRAGLSEPHIDNPERGKRFILQHAKQLFREEDSKPLAESGNFIAAADANPKEASTLIRKIRLKDSDVGIAMAALLDHHGETETEFVVEWFHAPSGISGPAYDQSKFIHEYERRMPADWEKPIRALVAHPGFERLDRLNVAYFAQMVNKLAGKEIVSFDSTKGEVAQRNRLREHFSLAVPE</sequence>
<proteinExistence type="predicted"/>
<accession>A0ABT3GN21</accession>
<gene>
    <name evidence="1" type="ORF">OKA05_20190</name>
</gene>
<dbReference type="Proteomes" id="UP001320876">
    <property type="component" value="Unassembled WGS sequence"/>
</dbReference>
<evidence type="ECO:0008006" key="3">
    <source>
        <dbReference type="Google" id="ProtNLM"/>
    </source>
</evidence>